<feature type="region of interest" description="Disordered" evidence="1">
    <location>
        <begin position="161"/>
        <end position="185"/>
    </location>
</feature>
<dbReference type="EMBL" id="MU629421">
    <property type="protein sequence ID" value="KAJ1257337.1"/>
    <property type="molecule type" value="Genomic_DNA"/>
</dbReference>
<organism evidence="3 4">
    <name type="scientific">Paspalum vaginatum</name>
    <name type="common">seashore paspalum</name>
    <dbReference type="NCBI Taxonomy" id="158149"/>
    <lineage>
        <taxon>Eukaryota</taxon>
        <taxon>Viridiplantae</taxon>
        <taxon>Streptophyta</taxon>
        <taxon>Embryophyta</taxon>
        <taxon>Tracheophyta</taxon>
        <taxon>Spermatophyta</taxon>
        <taxon>Magnoliopsida</taxon>
        <taxon>Liliopsida</taxon>
        <taxon>Poales</taxon>
        <taxon>Poaceae</taxon>
        <taxon>PACMAD clade</taxon>
        <taxon>Panicoideae</taxon>
        <taxon>Andropogonodae</taxon>
        <taxon>Paspaleae</taxon>
        <taxon>Paspalinae</taxon>
        <taxon>Paspalum</taxon>
    </lineage>
</organism>
<dbReference type="AlphaFoldDB" id="A0A9W8CGX7"/>
<sequence length="217" mass="23949">MPPTHRRTWPRRSRLRTPQRAPSPVGPASRLRATRRCRPDPSADASPARPPMPQPRCPWCAPQPRGKAKLFSFLYCVPAWERDGKRNCALHLRSRVAAHLTKLPSGAVAVQRAAAAGRPFSGEWQRLSARGSADCEGAAPFFFFAGGSFFFQAEALTNCPGSGSRQAEQRGQRPVGHRAQGSGFLEIQSPGPPRLRLGLHGDLQPWFISLIWLKETK</sequence>
<dbReference type="EMBL" id="MU630237">
    <property type="protein sequence ID" value="KAJ1254228.1"/>
    <property type="molecule type" value="Genomic_DNA"/>
</dbReference>
<gene>
    <name evidence="3" type="ORF">BS78_K092500</name>
    <name evidence="2" type="ORF">BS78_K103200</name>
</gene>
<evidence type="ECO:0000256" key="1">
    <source>
        <dbReference type="SAM" id="MobiDB-lite"/>
    </source>
</evidence>
<protein>
    <submittedName>
        <fullName evidence="3">Uncharacterized protein</fullName>
    </submittedName>
</protein>
<name>A0A9W8CGX7_9POAL</name>
<proteinExistence type="predicted"/>
<evidence type="ECO:0000313" key="2">
    <source>
        <dbReference type="EMBL" id="KAJ1254226.1"/>
    </source>
</evidence>
<comment type="caution">
    <text evidence="3">The sequence shown here is derived from an EMBL/GenBank/DDBJ whole genome shotgun (WGS) entry which is preliminary data.</text>
</comment>
<dbReference type="EMBL" id="MU630237">
    <property type="protein sequence ID" value="KAJ1254226.1"/>
    <property type="molecule type" value="Genomic_DNA"/>
</dbReference>
<dbReference type="EMBL" id="MU630237">
    <property type="protein sequence ID" value="KAJ1254227.1"/>
    <property type="molecule type" value="Genomic_DNA"/>
</dbReference>
<accession>A0A9W8CGX7</accession>
<dbReference type="EMBL" id="MU629421">
    <property type="protein sequence ID" value="KAJ1257336.1"/>
    <property type="molecule type" value="Genomic_DNA"/>
</dbReference>
<keyword evidence="4" id="KW-1185">Reference proteome</keyword>
<evidence type="ECO:0000313" key="3">
    <source>
        <dbReference type="EMBL" id="KAJ1257337.1"/>
    </source>
</evidence>
<dbReference type="EMBL" id="MU629421">
    <property type="protein sequence ID" value="KAJ1257343.1"/>
    <property type="molecule type" value="Genomic_DNA"/>
</dbReference>
<reference evidence="3 4" key="1">
    <citation type="submission" date="2022-10" db="EMBL/GenBank/DDBJ databases">
        <title>WGS assembly of Paspalum vaginatum 540-79.</title>
        <authorList>
            <person name="Sun G."/>
            <person name="Wase N."/>
            <person name="Shu S."/>
            <person name="Jenkins J."/>
            <person name="Zhou B."/>
            <person name="Torres-Rodriguez J."/>
            <person name="Chen C."/>
            <person name="Sandor L."/>
            <person name="Plott C."/>
            <person name="Yoshinga Y."/>
            <person name="Daum C."/>
            <person name="Qi P."/>
            <person name="Barry K."/>
            <person name="Lipzen A."/>
            <person name="Berry L."/>
            <person name="Pedersen C."/>
            <person name="Gottilla T."/>
            <person name="Foltz A."/>
            <person name="Yu H."/>
            <person name="O'Malley R."/>
            <person name="Zhang C."/>
            <person name="Devos K."/>
            <person name="Sigmon B."/>
            <person name="Yu B."/>
            <person name="Obata T."/>
            <person name="Schmutz J."/>
            <person name="Schnable J."/>
        </authorList>
    </citation>
    <scope>NUCLEOTIDE SEQUENCE [LARGE SCALE GENOMIC DNA]</scope>
    <source>
        <strain evidence="4">cv. 540-79</strain>
    </source>
</reference>
<dbReference type="Proteomes" id="UP001164776">
    <property type="component" value="Unassembled WGS sequence"/>
</dbReference>
<feature type="compositionally biased region" description="Basic residues" evidence="1">
    <location>
        <begin position="1"/>
        <end position="17"/>
    </location>
</feature>
<feature type="region of interest" description="Disordered" evidence="1">
    <location>
        <begin position="1"/>
        <end position="56"/>
    </location>
</feature>
<evidence type="ECO:0000313" key="4">
    <source>
        <dbReference type="Proteomes" id="UP001164776"/>
    </source>
</evidence>
<dbReference type="EMBL" id="MU629421">
    <property type="protein sequence ID" value="KAJ1257335.1"/>
    <property type="molecule type" value="Genomic_DNA"/>
</dbReference>